<reference evidence="2 3" key="1">
    <citation type="submission" date="2007-01" db="EMBL/GenBank/DDBJ databases">
        <authorList>
            <person name="Haygood M."/>
            <person name="Podell S."/>
            <person name="Anderson C."/>
            <person name="Hopkinson B."/>
            <person name="Roe K."/>
            <person name="Barbeau K."/>
            <person name="Gaasterland T."/>
            <person name="Ferriera S."/>
            <person name="Johnson J."/>
            <person name="Kravitz S."/>
            <person name="Beeson K."/>
            <person name="Sutton G."/>
            <person name="Rogers Y.-H."/>
            <person name="Friedman R."/>
            <person name="Frazier M."/>
            <person name="Venter J.C."/>
        </authorList>
    </citation>
    <scope>NUCLEOTIDE SEQUENCE [LARGE SCALE GENOMIC DNA]</scope>
    <source>
        <strain evidence="2 3">ATCC 23134</strain>
    </source>
</reference>
<keyword evidence="3" id="KW-1185">Reference proteome</keyword>
<proteinExistence type="predicted"/>
<dbReference type="InterPro" id="IPR045466">
    <property type="entry name" value="DUF6498"/>
</dbReference>
<name>A1ZWP8_MICM2</name>
<dbReference type="AlphaFoldDB" id="A1ZWP8"/>
<keyword evidence="1" id="KW-1133">Transmembrane helix</keyword>
<organism evidence="2 3">
    <name type="scientific">Microscilla marina ATCC 23134</name>
    <dbReference type="NCBI Taxonomy" id="313606"/>
    <lineage>
        <taxon>Bacteria</taxon>
        <taxon>Pseudomonadati</taxon>
        <taxon>Bacteroidota</taxon>
        <taxon>Cytophagia</taxon>
        <taxon>Cytophagales</taxon>
        <taxon>Microscillaceae</taxon>
        <taxon>Microscilla</taxon>
    </lineage>
</organism>
<dbReference type="Pfam" id="PF20108">
    <property type="entry name" value="DUF6498"/>
    <property type="match status" value="1"/>
</dbReference>
<feature type="transmembrane region" description="Helical" evidence="1">
    <location>
        <begin position="51"/>
        <end position="70"/>
    </location>
</feature>
<protein>
    <submittedName>
        <fullName evidence="2">Membrane protein, putative</fullName>
    </submittedName>
</protein>
<keyword evidence="1" id="KW-0812">Transmembrane</keyword>
<accession>A1ZWP8</accession>
<sequence>MYPSSPFSIKTIKYKTLGKKTLFWVANFYFRIIYPQVPMSLKASKSLNSSVLVLIIVNLVPIFGVIYLQWSVSNVILLYVFETFIVGVFNIFKVVLAGTNKELPGCSNFFLAGFFIIHYNGFIAIQFFFIFDLISHLEKNNGTQEAISREIVPGLTLLGIAYLSIVLSHLYSFVKNYLIAGEYKYTDSGAQMIMPYMRVAVQQLLALSGGYFLASSGNKSMALLVLLVVLKTFFDFLGHLLERSQYKKMMEKYRATQEEQGNNLQ</sequence>
<evidence type="ECO:0000313" key="3">
    <source>
        <dbReference type="Proteomes" id="UP000004095"/>
    </source>
</evidence>
<feature type="transmembrane region" description="Helical" evidence="1">
    <location>
        <begin position="220"/>
        <end position="241"/>
    </location>
</feature>
<dbReference type="EMBL" id="AAWS01000053">
    <property type="protein sequence ID" value="EAY25180.1"/>
    <property type="molecule type" value="Genomic_DNA"/>
</dbReference>
<dbReference type="eggNOG" id="ENOG5032DNU">
    <property type="taxonomic scope" value="Bacteria"/>
</dbReference>
<evidence type="ECO:0000313" key="2">
    <source>
        <dbReference type="EMBL" id="EAY25180.1"/>
    </source>
</evidence>
<gene>
    <name evidence="2" type="ORF">M23134_06776</name>
</gene>
<comment type="caution">
    <text evidence="2">The sequence shown here is derived from an EMBL/GenBank/DDBJ whole genome shotgun (WGS) entry which is preliminary data.</text>
</comment>
<dbReference type="Proteomes" id="UP000004095">
    <property type="component" value="Unassembled WGS sequence"/>
</dbReference>
<feature type="transmembrane region" description="Helical" evidence="1">
    <location>
        <begin position="76"/>
        <end position="97"/>
    </location>
</feature>
<feature type="transmembrane region" description="Helical" evidence="1">
    <location>
        <begin position="109"/>
        <end position="131"/>
    </location>
</feature>
<feature type="transmembrane region" description="Helical" evidence="1">
    <location>
        <begin position="151"/>
        <end position="174"/>
    </location>
</feature>
<evidence type="ECO:0000256" key="1">
    <source>
        <dbReference type="SAM" id="Phobius"/>
    </source>
</evidence>
<keyword evidence="1" id="KW-0472">Membrane</keyword>